<proteinExistence type="inferred from homology"/>
<dbReference type="NCBIfam" id="TIGR02937">
    <property type="entry name" value="sigma70-ECF"/>
    <property type="match status" value="1"/>
</dbReference>
<dbReference type="Pfam" id="PF08281">
    <property type="entry name" value="Sigma70_r4_2"/>
    <property type="match status" value="1"/>
</dbReference>
<evidence type="ECO:0000313" key="10">
    <source>
        <dbReference type="Proteomes" id="UP000524492"/>
    </source>
</evidence>
<dbReference type="AlphaFoldDB" id="A0A7W6VT62"/>
<evidence type="ECO:0000259" key="7">
    <source>
        <dbReference type="Pfam" id="PF04542"/>
    </source>
</evidence>
<dbReference type="InterPro" id="IPR013249">
    <property type="entry name" value="RNA_pol_sigma70_r4_t2"/>
</dbReference>
<evidence type="ECO:0000256" key="2">
    <source>
        <dbReference type="ARBA" id="ARBA00023015"/>
    </source>
</evidence>
<keyword evidence="10" id="KW-1185">Reference proteome</keyword>
<feature type="domain" description="RNA polymerase sigma-70 region 2" evidence="7">
    <location>
        <begin position="55"/>
        <end position="118"/>
    </location>
</feature>
<dbReference type="Proteomes" id="UP000524492">
    <property type="component" value="Unassembled WGS sequence"/>
</dbReference>
<dbReference type="GO" id="GO:0006352">
    <property type="term" value="P:DNA-templated transcription initiation"/>
    <property type="evidence" value="ECO:0007669"/>
    <property type="project" value="InterPro"/>
</dbReference>
<evidence type="ECO:0000256" key="3">
    <source>
        <dbReference type="ARBA" id="ARBA00023082"/>
    </source>
</evidence>
<dbReference type="InterPro" id="IPR007627">
    <property type="entry name" value="RNA_pol_sigma70_r2"/>
</dbReference>
<organism evidence="9 10">
    <name type="scientific">Rhizobium aethiopicum</name>
    <dbReference type="NCBI Taxonomy" id="1138170"/>
    <lineage>
        <taxon>Bacteria</taxon>
        <taxon>Pseudomonadati</taxon>
        <taxon>Pseudomonadota</taxon>
        <taxon>Alphaproteobacteria</taxon>
        <taxon>Hyphomicrobiales</taxon>
        <taxon>Rhizobiaceae</taxon>
        <taxon>Rhizobium/Agrobacterium group</taxon>
        <taxon>Rhizobium</taxon>
    </lineage>
</organism>
<evidence type="ECO:0000256" key="4">
    <source>
        <dbReference type="ARBA" id="ARBA00023125"/>
    </source>
</evidence>
<dbReference type="GO" id="GO:0016987">
    <property type="term" value="F:sigma factor activity"/>
    <property type="evidence" value="ECO:0007669"/>
    <property type="project" value="UniProtKB-KW"/>
</dbReference>
<evidence type="ECO:0000256" key="1">
    <source>
        <dbReference type="ARBA" id="ARBA00010641"/>
    </source>
</evidence>
<dbReference type="Gene3D" id="1.10.10.10">
    <property type="entry name" value="Winged helix-like DNA-binding domain superfamily/Winged helix DNA-binding domain"/>
    <property type="match status" value="1"/>
</dbReference>
<dbReference type="InterPro" id="IPR039425">
    <property type="entry name" value="RNA_pol_sigma-70-like"/>
</dbReference>
<feature type="domain" description="RNA polymerase sigma factor 70 region 4 type 2" evidence="8">
    <location>
        <begin position="144"/>
        <end position="194"/>
    </location>
</feature>
<dbReference type="SUPFAM" id="SSF88946">
    <property type="entry name" value="Sigma2 domain of RNA polymerase sigma factors"/>
    <property type="match status" value="1"/>
</dbReference>
<keyword evidence="5 6" id="KW-0804">Transcription</keyword>
<evidence type="ECO:0000256" key="5">
    <source>
        <dbReference type="ARBA" id="ARBA00023163"/>
    </source>
</evidence>
<protein>
    <recommendedName>
        <fullName evidence="6">RNA polymerase sigma factor</fullName>
    </recommendedName>
</protein>
<evidence type="ECO:0000256" key="6">
    <source>
        <dbReference type="RuleBase" id="RU000716"/>
    </source>
</evidence>
<dbReference type="PROSITE" id="PS01063">
    <property type="entry name" value="SIGMA70_ECF"/>
    <property type="match status" value="1"/>
</dbReference>
<evidence type="ECO:0000313" key="9">
    <source>
        <dbReference type="EMBL" id="MBB4196199.1"/>
    </source>
</evidence>
<dbReference type="SUPFAM" id="SSF88659">
    <property type="entry name" value="Sigma3 and sigma4 domains of RNA polymerase sigma factors"/>
    <property type="match status" value="1"/>
</dbReference>
<dbReference type="PANTHER" id="PTHR43133:SF25">
    <property type="entry name" value="RNA POLYMERASE SIGMA FACTOR RFAY-RELATED"/>
    <property type="match status" value="1"/>
</dbReference>
<sequence length="204" mass="23127">MPAKPGLLSGIVRQRIRSQRLSFSSQERKMASPFSVRPASHCKEKSALEREIVELTPALRAFARRFLRSDDDIDDLVQETLLKALNSLHLYQPGTSLKSWLFTILRNTFCTNYRRKKREPAGMDAAMEQVAIAPTQEWVLREHELQRALTLLSDDRRRALTLVAAGTSYEDAAKMCGCRIGTLKSRVSRARECLIAMLGNHLVD</sequence>
<dbReference type="InterPro" id="IPR013325">
    <property type="entry name" value="RNA_pol_sigma_r2"/>
</dbReference>
<name>A0A7W6VT62_9HYPH</name>
<keyword evidence="2 6" id="KW-0805">Transcription regulation</keyword>
<gene>
    <name evidence="9" type="ORF">GGD53_006405</name>
</gene>
<dbReference type="InterPro" id="IPR036388">
    <property type="entry name" value="WH-like_DNA-bd_sf"/>
</dbReference>
<dbReference type="Gene3D" id="1.10.1740.10">
    <property type="match status" value="1"/>
</dbReference>
<accession>A0A7W6VT62</accession>
<dbReference type="InterPro" id="IPR014284">
    <property type="entry name" value="RNA_pol_sigma-70_dom"/>
</dbReference>
<dbReference type="GO" id="GO:0003677">
    <property type="term" value="F:DNA binding"/>
    <property type="evidence" value="ECO:0007669"/>
    <property type="project" value="UniProtKB-KW"/>
</dbReference>
<keyword evidence="3 6" id="KW-0731">Sigma factor</keyword>
<dbReference type="InterPro" id="IPR000838">
    <property type="entry name" value="RNA_pol_sigma70_ECF_CS"/>
</dbReference>
<comment type="caution">
    <text evidence="9">The sequence shown here is derived from an EMBL/GenBank/DDBJ whole genome shotgun (WGS) entry which is preliminary data.</text>
</comment>
<reference evidence="9 10" key="1">
    <citation type="submission" date="2020-08" db="EMBL/GenBank/DDBJ databases">
        <title>Genomic Encyclopedia of Type Strains, Phase IV (KMG-V): Genome sequencing to study the core and pangenomes of soil and plant-associated prokaryotes.</title>
        <authorList>
            <person name="Whitman W."/>
        </authorList>
    </citation>
    <scope>NUCLEOTIDE SEQUENCE [LARGE SCALE GENOMIC DNA]</scope>
    <source>
        <strain evidence="9 10">SEMIA 4074</strain>
    </source>
</reference>
<dbReference type="EMBL" id="JACIFV010000051">
    <property type="protein sequence ID" value="MBB4196199.1"/>
    <property type="molecule type" value="Genomic_DNA"/>
</dbReference>
<dbReference type="PANTHER" id="PTHR43133">
    <property type="entry name" value="RNA POLYMERASE ECF-TYPE SIGMA FACTO"/>
    <property type="match status" value="1"/>
</dbReference>
<dbReference type="Pfam" id="PF04542">
    <property type="entry name" value="Sigma70_r2"/>
    <property type="match status" value="1"/>
</dbReference>
<comment type="similarity">
    <text evidence="1 6">Belongs to the sigma-70 factor family. ECF subfamily.</text>
</comment>
<dbReference type="InterPro" id="IPR013324">
    <property type="entry name" value="RNA_pol_sigma_r3/r4-like"/>
</dbReference>
<evidence type="ECO:0000259" key="8">
    <source>
        <dbReference type="Pfam" id="PF08281"/>
    </source>
</evidence>
<keyword evidence="4 6" id="KW-0238">DNA-binding</keyword>